<evidence type="ECO:0000313" key="3">
    <source>
        <dbReference type="Proteomes" id="UP000297280"/>
    </source>
</evidence>
<evidence type="ECO:0000313" key="2">
    <source>
        <dbReference type="EMBL" id="TGO90764.1"/>
    </source>
</evidence>
<evidence type="ECO:0000256" key="1">
    <source>
        <dbReference type="SAM" id="MobiDB-lite"/>
    </source>
</evidence>
<feature type="compositionally biased region" description="Basic and acidic residues" evidence="1">
    <location>
        <begin position="37"/>
        <end position="50"/>
    </location>
</feature>
<feature type="compositionally biased region" description="Polar residues" evidence="1">
    <location>
        <begin position="248"/>
        <end position="267"/>
    </location>
</feature>
<feature type="compositionally biased region" description="Polar residues" evidence="1">
    <location>
        <begin position="711"/>
        <end position="724"/>
    </location>
</feature>
<feature type="compositionally biased region" description="Basic and acidic residues" evidence="1">
    <location>
        <begin position="109"/>
        <end position="132"/>
    </location>
</feature>
<feature type="region of interest" description="Disordered" evidence="1">
    <location>
        <begin position="1"/>
        <end position="63"/>
    </location>
</feature>
<feature type="region of interest" description="Disordered" evidence="1">
    <location>
        <begin position="79"/>
        <end position="284"/>
    </location>
</feature>
<comment type="caution">
    <text evidence="2">The sequence shown here is derived from an EMBL/GenBank/DDBJ whole genome shotgun (WGS) entry which is preliminary data.</text>
</comment>
<keyword evidence="3" id="KW-1185">Reference proteome</keyword>
<dbReference type="EMBL" id="PQXO01000052">
    <property type="protein sequence ID" value="TGO90764.1"/>
    <property type="molecule type" value="Genomic_DNA"/>
</dbReference>
<sequence>MEENHRSRKRRHTREHGSGHVDSRKHHKHYKHQSASPRHDRFHSPKRPAEQRPPLAIKDQNELSADRGYVTNWLAQIQNEDGVDTPKQLNTGMASGRPQKSSGYLSYDHTAHRPVESRKATDSRPKSHEEHASSNSSLLEASKMPVVDEQSRIPQRSNAANHGHVEDTSRSHNHQRNAPSTITSISSRFSVVQPKKEMFEKKARHKTREDRYDTKRKSNKEGAVDRPIRPRREKRGDRKRAAKKASQDLMSNFASNKIGQNRLTVRPSNGPGIFQNGRASSPPIRRGLPDLAFSEMEFLQRSGKKSQINDPIVVPKSRAKENKKAARAQDEIAEFFKPSKTPIRNHSPTIDHLTSPTSIFEVSLYERQLRKDREDDRYRYYTEDLAARIDEKRTHLMDSNNQQVQPNDVQFSEKPTPKLHSEEISSRKVLSKTTGTIVTWSESQYSPGATTASRRAREQCCQRQMSATPDSIRNSIELTGIFKDTGIESSVRRKSNIQELVNEEVHRAGGKDIISTIGSLVETSREFSSLGTDSAINSYEIGRSPSFQQPECLPQLLPHMQKNKEEPLSKESKPVAVGVRDKGLRRIVGEYYDPDRGWYRGEESEPPPKSPEHHSKQTTVLTTTPLTRQQMASNAKIRRPSTTLPVIREASDESREKSLSSMSIISRKGIQRTESAPVQPSGEEGDMSRNTSPTNDRERLANVIVEPQVSEQTNSQFQHDQQIRSSRRGEIPSDIGINPISLVDEEGEQTHEVRTANTNSRIFTPLKTASHIKPSSDHLQLSTQSLPRGEHESYHGLSRHHFSSTLRSPQIRVPSLYVHQMELEQEKDQITNGLSNEKLEEYGFYEGQEPHFGMEAYEENWDDLETEQGMSYGVEDVLESRRYMGNLRELGPQEANMYQDSMSRYEMAGLRYDIDLRTNDYQYQDVRGAEYNPWGSDNHFVQEPWVENRQDLQQQHEIEDHGDQLVRPSFPSYRELDEGHDGNASETILMQRFWRPNPQY</sequence>
<feature type="compositionally biased region" description="Low complexity" evidence="1">
    <location>
        <begin position="618"/>
        <end position="627"/>
    </location>
</feature>
<feature type="compositionally biased region" description="Polar residues" evidence="1">
    <location>
        <begin position="87"/>
        <end position="104"/>
    </location>
</feature>
<protein>
    <submittedName>
        <fullName evidence="2">Uncharacterized protein</fullName>
    </submittedName>
</protein>
<gene>
    <name evidence="2" type="ORF">BPOR_0052g00270</name>
</gene>
<dbReference type="Proteomes" id="UP000297280">
    <property type="component" value="Unassembled WGS sequence"/>
</dbReference>
<proteinExistence type="predicted"/>
<feature type="compositionally biased region" description="Basic and acidic residues" evidence="1">
    <location>
        <begin position="415"/>
        <end position="426"/>
    </location>
</feature>
<dbReference type="AlphaFoldDB" id="A0A4Z1L1V4"/>
<feature type="compositionally biased region" description="Basic and acidic residues" evidence="1">
    <location>
        <begin position="194"/>
        <end position="236"/>
    </location>
</feature>
<organism evidence="2 3">
    <name type="scientific">Botrytis porri</name>
    <dbReference type="NCBI Taxonomy" id="87229"/>
    <lineage>
        <taxon>Eukaryota</taxon>
        <taxon>Fungi</taxon>
        <taxon>Dikarya</taxon>
        <taxon>Ascomycota</taxon>
        <taxon>Pezizomycotina</taxon>
        <taxon>Leotiomycetes</taxon>
        <taxon>Helotiales</taxon>
        <taxon>Sclerotiniaceae</taxon>
        <taxon>Botrytis</taxon>
    </lineage>
</organism>
<accession>A0A4Z1L1V4</accession>
<feature type="region of interest" description="Disordered" evidence="1">
    <location>
        <begin position="407"/>
        <end position="427"/>
    </location>
</feature>
<feature type="compositionally biased region" description="Basic residues" evidence="1">
    <location>
        <begin position="23"/>
        <end position="32"/>
    </location>
</feature>
<feature type="compositionally biased region" description="Basic and acidic residues" evidence="1">
    <location>
        <begin position="649"/>
        <end position="658"/>
    </location>
</feature>
<feature type="compositionally biased region" description="Polar residues" evidence="1">
    <location>
        <begin position="176"/>
        <end position="190"/>
    </location>
</feature>
<name>A0A4Z1L1V4_9HELO</name>
<dbReference type="STRING" id="87229.A0A4Z1L1V4"/>
<reference evidence="2 3" key="1">
    <citation type="submission" date="2017-12" db="EMBL/GenBank/DDBJ databases">
        <title>Comparative genomics of Botrytis spp.</title>
        <authorList>
            <person name="Valero-Jimenez C.A."/>
            <person name="Tapia P."/>
            <person name="Veloso J."/>
            <person name="Silva-Moreno E."/>
            <person name="Staats M."/>
            <person name="Valdes J.H."/>
            <person name="Van Kan J.A.L."/>
        </authorList>
    </citation>
    <scope>NUCLEOTIDE SEQUENCE [LARGE SCALE GENOMIC DNA]</scope>
    <source>
        <strain evidence="2 3">MUCL3349</strain>
    </source>
</reference>
<feature type="region of interest" description="Disordered" evidence="1">
    <location>
        <begin position="595"/>
        <end position="697"/>
    </location>
</feature>
<feature type="compositionally biased region" description="Basic residues" evidence="1">
    <location>
        <begin position="1"/>
        <end position="14"/>
    </location>
</feature>
<feature type="region of interest" description="Disordered" evidence="1">
    <location>
        <begin position="711"/>
        <end position="735"/>
    </location>
</feature>